<sequence>MLLYFQVNWKFNILLTRKRIENVFLKQSTSPFELLSACNHISRKMLCFRDCNQGSPYSTPLNEHDL</sequence>
<protein>
    <submittedName>
        <fullName evidence="1">Uncharacterized protein</fullName>
    </submittedName>
</protein>
<keyword evidence="2" id="KW-1185">Reference proteome</keyword>
<organism evidence="1 2">
    <name type="scientific">Salix purpurea</name>
    <name type="common">Purple osier willow</name>
    <dbReference type="NCBI Taxonomy" id="77065"/>
    <lineage>
        <taxon>Eukaryota</taxon>
        <taxon>Viridiplantae</taxon>
        <taxon>Streptophyta</taxon>
        <taxon>Embryophyta</taxon>
        <taxon>Tracheophyta</taxon>
        <taxon>Spermatophyta</taxon>
        <taxon>Magnoliopsida</taxon>
        <taxon>eudicotyledons</taxon>
        <taxon>Gunneridae</taxon>
        <taxon>Pentapetalae</taxon>
        <taxon>rosids</taxon>
        <taxon>fabids</taxon>
        <taxon>Malpighiales</taxon>
        <taxon>Salicaceae</taxon>
        <taxon>Saliceae</taxon>
        <taxon>Salix</taxon>
    </lineage>
</organism>
<gene>
    <name evidence="1" type="ORF">OIU79_002777</name>
</gene>
<accession>A0A9Q0UJZ5</accession>
<dbReference type="AlphaFoldDB" id="A0A9Q0UJZ5"/>
<name>A0A9Q0UJZ5_SALPP</name>
<evidence type="ECO:0000313" key="2">
    <source>
        <dbReference type="Proteomes" id="UP001151532"/>
    </source>
</evidence>
<evidence type="ECO:0000313" key="1">
    <source>
        <dbReference type="EMBL" id="KAJ6731524.1"/>
    </source>
</evidence>
<proteinExistence type="predicted"/>
<comment type="caution">
    <text evidence="1">The sequence shown here is derived from an EMBL/GenBank/DDBJ whole genome shotgun (WGS) entry which is preliminary data.</text>
</comment>
<dbReference type="Proteomes" id="UP001151532">
    <property type="component" value="Chromosome 18"/>
</dbReference>
<dbReference type="EMBL" id="JAPFFK010000012">
    <property type="protein sequence ID" value="KAJ6731524.1"/>
    <property type="molecule type" value="Genomic_DNA"/>
</dbReference>
<reference evidence="1" key="2">
    <citation type="journal article" date="2023" name="Int. J. Mol. Sci.">
        <title>De Novo Assembly and Annotation of 11 Diverse Shrub Willow (Salix) Genomes Reveals Novel Gene Organization in Sex-Linked Regions.</title>
        <authorList>
            <person name="Hyden B."/>
            <person name="Feng K."/>
            <person name="Yates T.B."/>
            <person name="Jawdy S."/>
            <person name="Cereghino C."/>
            <person name="Smart L.B."/>
            <person name="Muchero W."/>
        </authorList>
    </citation>
    <scope>NUCLEOTIDE SEQUENCE</scope>
    <source>
        <tissue evidence="1">Shoot tip</tissue>
    </source>
</reference>
<reference evidence="1" key="1">
    <citation type="submission" date="2022-11" db="EMBL/GenBank/DDBJ databases">
        <authorList>
            <person name="Hyden B.L."/>
            <person name="Feng K."/>
            <person name="Yates T."/>
            <person name="Jawdy S."/>
            <person name="Smart L.B."/>
            <person name="Muchero W."/>
        </authorList>
    </citation>
    <scope>NUCLEOTIDE SEQUENCE</scope>
    <source>
        <tissue evidence="1">Shoot tip</tissue>
    </source>
</reference>